<dbReference type="PANTHER" id="PTHR43825">
    <property type="entry name" value="PYRUVATE DEHYDROGENASE E1 COMPONENT"/>
    <property type="match status" value="1"/>
</dbReference>
<proteinExistence type="predicted"/>
<protein>
    <recommendedName>
        <fullName evidence="1">Transketolase-like pyrimidine-binding domain-containing protein</fullName>
    </recommendedName>
</protein>
<evidence type="ECO:0000259" key="1">
    <source>
        <dbReference type="SMART" id="SM00861"/>
    </source>
</evidence>
<dbReference type="InterPro" id="IPR051157">
    <property type="entry name" value="PDH/Transketolase"/>
</dbReference>
<dbReference type="Pfam" id="PF02779">
    <property type="entry name" value="Transket_pyr"/>
    <property type="match status" value="1"/>
</dbReference>
<dbReference type="InterPro" id="IPR005475">
    <property type="entry name" value="Transketolase-like_Pyr-bd"/>
</dbReference>
<dbReference type="AlphaFoldDB" id="A0A382UFR8"/>
<dbReference type="Gene3D" id="3.40.50.970">
    <property type="match status" value="1"/>
</dbReference>
<feature type="non-terminal residue" evidence="2">
    <location>
        <position position="176"/>
    </location>
</feature>
<organism evidence="2">
    <name type="scientific">marine metagenome</name>
    <dbReference type="NCBI Taxonomy" id="408172"/>
    <lineage>
        <taxon>unclassified sequences</taxon>
        <taxon>metagenomes</taxon>
        <taxon>ecological metagenomes</taxon>
    </lineage>
</organism>
<dbReference type="InterPro" id="IPR029061">
    <property type="entry name" value="THDP-binding"/>
</dbReference>
<gene>
    <name evidence="2" type="ORF">METZ01_LOCUS385978</name>
</gene>
<accession>A0A382UFR8</accession>
<dbReference type="SMART" id="SM00861">
    <property type="entry name" value="Transket_pyr"/>
    <property type="match status" value="1"/>
</dbReference>
<feature type="domain" description="Transketolase-like pyrimidine-binding" evidence="1">
    <location>
        <begin position="5"/>
        <end position="169"/>
    </location>
</feature>
<evidence type="ECO:0000313" key="2">
    <source>
        <dbReference type="EMBL" id="SVD33124.1"/>
    </source>
</evidence>
<dbReference type="EMBL" id="UINC01143919">
    <property type="protein sequence ID" value="SVD33124.1"/>
    <property type="molecule type" value="Genomic_DNA"/>
</dbReference>
<dbReference type="SUPFAM" id="SSF52518">
    <property type="entry name" value="Thiamin diphosphate-binding fold (THDP-binding)"/>
    <property type="match status" value="1"/>
</dbReference>
<sequence length="176" mass="19564">MSKSKLMRDAFIEEIYKIALNDKDIIFISADFGAAALDDFRENLPDQFIHVGISEQNMVDLAVGLALTGKKVFLYAMAPFITTRCYEQTKAVISSMQLPITFIAVGVGLGYDHATLTHFSTEDIAIMRALNGIRILTPVDSESAAYIAKECVNDPQFTYVRLERNSQPVLYGNQLS</sequence>
<reference evidence="2" key="1">
    <citation type="submission" date="2018-05" db="EMBL/GenBank/DDBJ databases">
        <authorList>
            <person name="Lanie J.A."/>
            <person name="Ng W.-L."/>
            <person name="Kazmierczak K.M."/>
            <person name="Andrzejewski T.M."/>
            <person name="Davidsen T.M."/>
            <person name="Wayne K.J."/>
            <person name="Tettelin H."/>
            <person name="Glass J.I."/>
            <person name="Rusch D."/>
            <person name="Podicherti R."/>
            <person name="Tsui H.-C.T."/>
            <person name="Winkler M.E."/>
        </authorList>
    </citation>
    <scope>NUCLEOTIDE SEQUENCE</scope>
</reference>
<dbReference type="PANTHER" id="PTHR43825:SF5">
    <property type="entry name" value="HYPOTHETICAL TRANSKETOLASE FAMILY PROTEIN"/>
    <property type="match status" value="1"/>
</dbReference>
<dbReference type="CDD" id="cd07033">
    <property type="entry name" value="TPP_PYR_DXS_TK_like"/>
    <property type="match status" value="1"/>
</dbReference>
<name>A0A382UFR8_9ZZZZ</name>